<evidence type="ECO:0000313" key="19">
    <source>
        <dbReference type="Proteomes" id="UP001595956"/>
    </source>
</evidence>
<feature type="region of interest" description="Disordered" evidence="14">
    <location>
        <begin position="19"/>
        <end position="44"/>
    </location>
</feature>
<feature type="compositionally biased region" description="Low complexity" evidence="14">
    <location>
        <begin position="19"/>
        <end position="39"/>
    </location>
</feature>
<feature type="domain" description="Peptidase M1 membrane alanine aminopeptidase" evidence="16">
    <location>
        <begin position="303"/>
        <end position="462"/>
    </location>
</feature>
<dbReference type="Proteomes" id="UP001595956">
    <property type="component" value="Unassembled WGS sequence"/>
</dbReference>
<name>A0ABW0MUT1_9ACTN</name>
<keyword evidence="11" id="KW-0482">Metalloprotease</keyword>
<evidence type="ECO:0000256" key="3">
    <source>
        <dbReference type="ARBA" id="ARBA00010136"/>
    </source>
</evidence>
<feature type="chain" id="PRO_5047343153" description="Aminopeptidase N" evidence="15">
    <location>
        <begin position="23"/>
        <end position="473"/>
    </location>
</feature>
<evidence type="ECO:0000256" key="6">
    <source>
        <dbReference type="ARBA" id="ARBA00022438"/>
    </source>
</evidence>
<dbReference type="InterPro" id="IPR027268">
    <property type="entry name" value="Peptidase_M4/M1_CTD_sf"/>
</dbReference>
<keyword evidence="8" id="KW-0479">Metal-binding</keyword>
<evidence type="ECO:0000256" key="12">
    <source>
        <dbReference type="ARBA" id="ARBA00029811"/>
    </source>
</evidence>
<keyword evidence="6 18" id="KW-0031">Aminopeptidase</keyword>
<dbReference type="Pfam" id="PF17900">
    <property type="entry name" value="Peptidase_M1_N"/>
    <property type="match status" value="1"/>
</dbReference>
<dbReference type="SUPFAM" id="SSF63737">
    <property type="entry name" value="Leukotriene A4 hydrolase N-terminal domain"/>
    <property type="match status" value="1"/>
</dbReference>
<dbReference type="EC" id="3.4.11.2" evidence="4"/>
<keyword evidence="9 18" id="KW-0378">Hydrolase</keyword>
<evidence type="ECO:0000259" key="16">
    <source>
        <dbReference type="Pfam" id="PF01433"/>
    </source>
</evidence>
<dbReference type="Gene3D" id="2.60.40.1730">
    <property type="entry name" value="tricorn interacting facor f3 domain"/>
    <property type="match status" value="1"/>
</dbReference>
<dbReference type="PRINTS" id="PR00756">
    <property type="entry name" value="ALADIPTASE"/>
</dbReference>
<evidence type="ECO:0000256" key="13">
    <source>
        <dbReference type="ARBA" id="ARBA00031533"/>
    </source>
</evidence>
<evidence type="ECO:0000256" key="5">
    <source>
        <dbReference type="ARBA" id="ARBA00015611"/>
    </source>
</evidence>
<dbReference type="InterPro" id="IPR042097">
    <property type="entry name" value="Aminopeptidase_N-like_N_sf"/>
</dbReference>
<dbReference type="PROSITE" id="PS51257">
    <property type="entry name" value="PROKAR_LIPOPROTEIN"/>
    <property type="match status" value="1"/>
</dbReference>
<organism evidence="18 19">
    <name type="scientific">Nocardioides caricicola</name>
    <dbReference type="NCBI Taxonomy" id="634770"/>
    <lineage>
        <taxon>Bacteria</taxon>
        <taxon>Bacillati</taxon>
        <taxon>Actinomycetota</taxon>
        <taxon>Actinomycetes</taxon>
        <taxon>Propionibacteriales</taxon>
        <taxon>Nocardioidaceae</taxon>
        <taxon>Nocardioides</taxon>
    </lineage>
</organism>
<dbReference type="EMBL" id="JBHSMD010000001">
    <property type="protein sequence ID" value="MFC5492089.1"/>
    <property type="molecule type" value="Genomic_DNA"/>
</dbReference>
<feature type="signal peptide" evidence="15">
    <location>
        <begin position="1"/>
        <end position="22"/>
    </location>
</feature>
<gene>
    <name evidence="18" type="ORF">ACFPKY_03205</name>
</gene>
<evidence type="ECO:0000313" key="18">
    <source>
        <dbReference type="EMBL" id="MFC5492089.1"/>
    </source>
</evidence>
<evidence type="ECO:0000256" key="8">
    <source>
        <dbReference type="ARBA" id="ARBA00022723"/>
    </source>
</evidence>
<dbReference type="InterPro" id="IPR050344">
    <property type="entry name" value="Peptidase_M1_aminopeptidases"/>
</dbReference>
<evidence type="ECO:0000256" key="10">
    <source>
        <dbReference type="ARBA" id="ARBA00022833"/>
    </source>
</evidence>
<dbReference type="CDD" id="cd09603">
    <property type="entry name" value="M1_APN_like"/>
    <property type="match status" value="1"/>
</dbReference>
<accession>A0ABW0MUT1</accession>
<comment type="cofactor">
    <cofactor evidence="2">
        <name>Zn(2+)</name>
        <dbReference type="ChEBI" id="CHEBI:29105"/>
    </cofactor>
</comment>
<feature type="domain" description="Aminopeptidase N-like N-terminal" evidence="17">
    <location>
        <begin position="61"/>
        <end position="235"/>
    </location>
</feature>
<dbReference type="InterPro" id="IPR001930">
    <property type="entry name" value="Peptidase_M1"/>
</dbReference>
<evidence type="ECO:0000259" key="17">
    <source>
        <dbReference type="Pfam" id="PF17900"/>
    </source>
</evidence>
<evidence type="ECO:0000256" key="14">
    <source>
        <dbReference type="SAM" id="MobiDB-lite"/>
    </source>
</evidence>
<keyword evidence="15" id="KW-0732">Signal</keyword>
<dbReference type="InterPro" id="IPR045357">
    <property type="entry name" value="Aminopeptidase_N-like_N"/>
</dbReference>
<comment type="similarity">
    <text evidence="3">Belongs to the peptidase M1 family.</text>
</comment>
<sequence length="473" mass="52064">MRTVAAALTAAALLLTACTSDGSEPSPAGPTTTSAATTPVDEPVEDRVYPEVGDPGVDVLSYHLDLDWDPASQTLTGSETVRLRATARAPHIQLDLGDPLEVVDVEVAGMRVRFDHVGKDLVIHQPVAADRRYLVHIDYAGTPEAVPAPTERTDIANVGWTVSPSGQVWTMQEPFGAYTWYAVNDQPSDKATYSFRISAPAPAVGVANGELVSRRERDGTTITAWELTSPASSYLVTIAIGEFTMTEDESASGLPMSYWTPADQPELIERMREAPAAVDWLEERLGPFPFDSLGYLVVDSTSGMETQTMITLGDTKYATSPEVLVHEAAHQWYGDLVTPRDWRDVWMNEGMAMYLQGVWTAEHRGPELDELMAEWATYDASLRGDSGPPAAFDPEDFGAANVYYIPAVMWHELREQIGDEEFWRLVREWPEANAFGNAGYDDITAWWSEQTGEDLSAFFDEWLLSEQSPSAEG</sequence>
<evidence type="ECO:0000256" key="1">
    <source>
        <dbReference type="ARBA" id="ARBA00000098"/>
    </source>
</evidence>
<dbReference type="PANTHER" id="PTHR11533:SF174">
    <property type="entry name" value="PUROMYCIN-SENSITIVE AMINOPEPTIDASE-RELATED"/>
    <property type="match status" value="1"/>
</dbReference>
<dbReference type="Gene3D" id="1.10.390.10">
    <property type="entry name" value="Neutral Protease Domain 2"/>
    <property type="match status" value="1"/>
</dbReference>
<keyword evidence="19" id="KW-1185">Reference proteome</keyword>
<protein>
    <recommendedName>
        <fullName evidence="5">Aminopeptidase N</fullName>
        <ecNumber evidence="4">3.4.11.2</ecNumber>
    </recommendedName>
    <alternativeName>
        <fullName evidence="12">Alanine aminopeptidase</fullName>
    </alternativeName>
    <alternativeName>
        <fullName evidence="13">Lysyl aminopeptidase</fullName>
    </alternativeName>
</protein>
<comment type="catalytic activity">
    <reaction evidence="1">
        <text>Release of an N-terminal amino acid, Xaa-|-Yaa- from a peptide, amide or arylamide. Xaa is preferably Ala, but may be most amino acids including Pro (slow action). When a terminal hydrophobic residue is followed by a prolyl residue, the two may be released as an intact Xaa-Pro dipeptide.</text>
        <dbReference type="EC" id="3.4.11.2"/>
    </reaction>
</comment>
<evidence type="ECO:0000256" key="11">
    <source>
        <dbReference type="ARBA" id="ARBA00023049"/>
    </source>
</evidence>
<comment type="caution">
    <text evidence="18">The sequence shown here is derived from an EMBL/GenBank/DDBJ whole genome shotgun (WGS) entry which is preliminary data.</text>
</comment>
<proteinExistence type="inferred from homology"/>
<keyword evidence="7" id="KW-0645">Protease</keyword>
<evidence type="ECO:0000256" key="7">
    <source>
        <dbReference type="ARBA" id="ARBA00022670"/>
    </source>
</evidence>
<keyword evidence="10" id="KW-0862">Zinc</keyword>
<reference evidence="19" key="1">
    <citation type="journal article" date="2019" name="Int. J. Syst. Evol. Microbiol.">
        <title>The Global Catalogue of Microorganisms (GCM) 10K type strain sequencing project: providing services to taxonomists for standard genome sequencing and annotation.</title>
        <authorList>
            <consortium name="The Broad Institute Genomics Platform"/>
            <consortium name="The Broad Institute Genome Sequencing Center for Infectious Disease"/>
            <person name="Wu L."/>
            <person name="Ma J."/>
        </authorList>
    </citation>
    <scope>NUCLEOTIDE SEQUENCE [LARGE SCALE GENOMIC DNA]</scope>
    <source>
        <strain evidence="19">KACC 13778</strain>
    </source>
</reference>
<evidence type="ECO:0000256" key="9">
    <source>
        <dbReference type="ARBA" id="ARBA00022801"/>
    </source>
</evidence>
<dbReference type="SUPFAM" id="SSF55486">
    <property type="entry name" value="Metalloproteases ('zincins'), catalytic domain"/>
    <property type="match status" value="1"/>
</dbReference>
<dbReference type="RefSeq" id="WP_345177371.1">
    <property type="nucleotide sequence ID" value="NZ_BAABFQ010000006.1"/>
</dbReference>
<dbReference type="Pfam" id="PF01433">
    <property type="entry name" value="Peptidase_M1"/>
    <property type="match status" value="1"/>
</dbReference>
<dbReference type="InterPro" id="IPR014782">
    <property type="entry name" value="Peptidase_M1_dom"/>
</dbReference>
<evidence type="ECO:0000256" key="2">
    <source>
        <dbReference type="ARBA" id="ARBA00001947"/>
    </source>
</evidence>
<evidence type="ECO:0000256" key="15">
    <source>
        <dbReference type="SAM" id="SignalP"/>
    </source>
</evidence>
<dbReference type="PANTHER" id="PTHR11533">
    <property type="entry name" value="PROTEASE M1 ZINC METALLOPROTEASE"/>
    <property type="match status" value="1"/>
</dbReference>
<evidence type="ECO:0000256" key="4">
    <source>
        <dbReference type="ARBA" id="ARBA00012564"/>
    </source>
</evidence>
<dbReference type="GO" id="GO:0004177">
    <property type="term" value="F:aminopeptidase activity"/>
    <property type="evidence" value="ECO:0007669"/>
    <property type="project" value="UniProtKB-KW"/>
</dbReference>